<dbReference type="AlphaFoldDB" id="A0A1I7UH48"/>
<evidence type="ECO:0000256" key="1">
    <source>
        <dbReference type="SAM" id="MobiDB-lite"/>
    </source>
</evidence>
<sequence length="125" mass="14452">MNPSQPQQLGQPGQLPQQPGRPAMPGMVPGPQYRNQDMNNIMNMQHRQQEQMQINKTLQPQIIQIDARLRAAKTNQERELVFSDLKRNPSLFHAWLRAHGRELYTNGPFQGPAPQMQNPQQQQHQ</sequence>
<proteinExistence type="predicted"/>
<keyword evidence="2" id="KW-1185">Reference proteome</keyword>
<protein>
    <submittedName>
        <fullName evidence="3">GRF1-interacting factor 3</fullName>
    </submittedName>
</protein>
<dbReference type="eggNOG" id="KOG1778">
    <property type="taxonomic scope" value="Eukaryota"/>
</dbReference>
<evidence type="ECO:0000313" key="3">
    <source>
        <dbReference type="WBParaSite" id="Csp11.Scaffold629.g9274.t1"/>
    </source>
</evidence>
<dbReference type="WBParaSite" id="Csp11.Scaffold629.g9274.t1">
    <property type="protein sequence ID" value="Csp11.Scaffold629.g9274.t1"/>
    <property type="gene ID" value="Csp11.Scaffold629.g9274"/>
</dbReference>
<feature type="region of interest" description="Disordered" evidence="1">
    <location>
        <begin position="1"/>
        <end position="36"/>
    </location>
</feature>
<reference evidence="3" key="1">
    <citation type="submission" date="2016-11" db="UniProtKB">
        <authorList>
            <consortium name="WormBaseParasite"/>
        </authorList>
    </citation>
    <scope>IDENTIFICATION</scope>
</reference>
<accession>A0A1I7UH48</accession>
<feature type="region of interest" description="Disordered" evidence="1">
    <location>
        <begin position="105"/>
        <end position="125"/>
    </location>
</feature>
<dbReference type="STRING" id="1561998.A0A1I7UH48"/>
<dbReference type="Proteomes" id="UP000095282">
    <property type="component" value="Unplaced"/>
</dbReference>
<feature type="compositionally biased region" description="Low complexity" evidence="1">
    <location>
        <begin position="1"/>
        <end position="20"/>
    </location>
</feature>
<name>A0A1I7UH48_9PELO</name>
<evidence type="ECO:0000313" key="2">
    <source>
        <dbReference type="Proteomes" id="UP000095282"/>
    </source>
</evidence>
<feature type="compositionally biased region" description="Low complexity" evidence="1">
    <location>
        <begin position="110"/>
        <end position="125"/>
    </location>
</feature>
<organism evidence="2 3">
    <name type="scientific">Caenorhabditis tropicalis</name>
    <dbReference type="NCBI Taxonomy" id="1561998"/>
    <lineage>
        <taxon>Eukaryota</taxon>
        <taxon>Metazoa</taxon>
        <taxon>Ecdysozoa</taxon>
        <taxon>Nematoda</taxon>
        <taxon>Chromadorea</taxon>
        <taxon>Rhabditida</taxon>
        <taxon>Rhabditina</taxon>
        <taxon>Rhabditomorpha</taxon>
        <taxon>Rhabditoidea</taxon>
        <taxon>Rhabditidae</taxon>
        <taxon>Peloderinae</taxon>
        <taxon>Caenorhabditis</taxon>
    </lineage>
</organism>